<dbReference type="Gene3D" id="3.30.70.330">
    <property type="match status" value="1"/>
</dbReference>
<feature type="compositionally biased region" description="Acidic residues" evidence="2">
    <location>
        <begin position="113"/>
        <end position="122"/>
    </location>
</feature>
<evidence type="ECO:0000256" key="2">
    <source>
        <dbReference type="SAM" id="MobiDB-lite"/>
    </source>
</evidence>
<dbReference type="PROSITE" id="PS50102">
    <property type="entry name" value="RRM"/>
    <property type="match status" value="1"/>
</dbReference>
<dbReference type="Proteomes" id="UP000758603">
    <property type="component" value="Unassembled WGS sequence"/>
</dbReference>
<feature type="region of interest" description="Disordered" evidence="2">
    <location>
        <begin position="202"/>
        <end position="226"/>
    </location>
</feature>
<evidence type="ECO:0000313" key="4">
    <source>
        <dbReference type="EMBL" id="KAH6653172.1"/>
    </source>
</evidence>
<protein>
    <recommendedName>
        <fullName evidence="3">RRM domain-containing protein</fullName>
    </recommendedName>
</protein>
<proteinExistence type="predicted"/>
<dbReference type="GeneID" id="70136411"/>
<evidence type="ECO:0000259" key="3">
    <source>
        <dbReference type="PROSITE" id="PS50102"/>
    </source>
</evidence>
<feature type="compositionally biased region" description="Low complexity" evidence="2">
    <location>
        <begin position="276"/>
        <end position="288"/>
    </location>
</feature>
<gene>
    <name evidence="4" type="ORF">BKA67DRAFT_659811</name>
</gene>
<feature type="compositionally biased region" description="Basic and acidic residues" evidence="2">
    <location>
        <begin position="472"/>
        <end position="493"/>
    </location>
</feature>
<feature type="region of interest" description="Disordered" evidence="2">
    <location>
        <begin position="446"/>
        <end position="559"/>
    </location>
</feature>
<feature type="region of interest" description="Disordered" evidence="2">
    <location>
        <begin position="1"/>
        <end position="32"/>
    </location>
</feature>
<dbReference type="InterPro" id="IPR000504">
    <property type="entry name" value="RRM_dom"/>
</dbReference>
<dbReference type="InterPro" id="IPR012677">
    <property type="entry name" value="Nucleotide-bd_a/b_plait_sf"/>
</dbReference>
<feature type="region of interest" description="Disordered" evidence="2">
    <location>
        <begin position="51"/>
        <end position="181"/>
    </location>
</feature>
<dbReference type="RefSeq" id="XP_045957449.1">
    <property type="nucleotide sequence ID" value="XM_046107520.1"/>
</dbReference>
<feature type="compositionally biased region" description="Basic and acidic residues" evidence="2">
    <location>
        <begin position="507"/>
        <end position="519"/>
    </location>
</feature>
<feature type="compositionally biased region" description="Basic and acidic residues" evidence="2">
    <location>
        <begin position="87"/>
        <end position="112"/>
    </location>
</feature>
<dbReference type="OrthoDB" id="10044938at2759"/>
<feature type="compositionally biased region" description="Polar residues" evidence="2">
    <location>
        <begin position="73"/>
        <end position="82"/>
    </location>
</feature>
<dbReference type="InterPro" id="IPR052600">
    <property type="entry name" value="Nuc_rcpt_coact/corep"/>
</dbReference>
<keyword evidence="1" id="KW-0694">RNA-binding</keyword>
<feature type="region of interest" description="Disordered" evidence="2">
    <location>
        <begin position="312"/>
        <end position="351"/>
    </location>
</feature>
<dbReference type="InterPro" id="IPR035979">
    <property type="entry name" value="RBD_domain_sf"/>
</dbReference>
<name>A0A9P8UJ65_9PEZI</name>
<accession>A0A9P8UJ65</accession>
<feature type="compositionally biased region" description="Polar residues" evidence="2">
    <location>
        <begin position="254"/>
        <end position="266"/>
    </location>
</feature>
<feature type="region of interest" description="Disordered" evidence="2">
    <location>
        <begin position="242"/>
        <end position="297"/>
    </location>
</feature>
<dbReference type="SUPFAM" id="SSF54928">
    <property type="entry name" value="RNA-binding domain, RBD"/>
    <property type="match status" value="1"/>
</dbReference>
<dbReference type="Pfam" id="PF00076">
    <property type="entry name" value="RRM_1"/>
    <property type="match status" value="1"/>
</dbReference>
<dbReference type="EMBL" id="JAGPXC010000005">
    <property type="protein sequence ID" value="KAH6653172.1"/>
    <property type="molecule type" value="Genomic_DNA"/>
</dbReference>
<dbReference type="SMART" id="SM00360">
    <property type="entry name" value="RRM"/>
    <property type="match status" value="1"/>
</dbReference>
<dbReference type="PANTHER" id="PTHR23295:SF6">
    <property type="entry name" value="NEOSIN, ISOFORM A"/>
    <property type="match status" value="1"/>
</dbReference>
<evidence type="ECO:0000256" key="1">
    <source>
        <dbReference type="PROSITE-ProRule" id="PRU00176"/>
    </source>
</evidence>
<dbReference type="GO" id="GO:0003723">
    <property type="term" value="F:RNA binding"/>
    <property type="evidence" value="ECO:0007669"/>
    <property type="project" value="UniProtKB-UniRule"/>
</dbReference>
<reference evidence="4" key="1">
    <citation type="journal article" date="2021" name="Nat. Commun.">
        <title>Genetic determinants of endophytism in the Arabidopsis root mycobiome.</title>
        <authorList>
            <person name="Mesny F."/>
            <person name="Miyauchi S."/>
            <person name="Thiergart T."/>
            <person name="Pickel B."/>
            <person name="Atanasova L."/>
            <person name="Karlsson M."/>
            <person name="Huettel B."/>
            <person name="Barry K.W."/>
            <person name="Haridas S."/>
            <person name="Chen C."/>
            <person name="Bauer D."/>
            <person name="Andreopoulos W."/>
            <person name="Pangilinan J."/>
            <person name="LaButti K."/>
            <person name="Riley R."/>
            <person name="Lipzen A."/>
            <person name="Clum A."/>
            <person name="Drula E."/>
            <person name="Henrissat B."/>
            <person name="Kohler A."/>
            <person name="Grigoriev I.V."/>
            <person name="Martin F.M."/>
            <person name="Hacquard S."/>
        </authorList>
    </citation>
    <scope>NUCLEOTIDE SEQUENCE</scope>
    <source>
        <strain evidence="4">MPI-SDFR-AT-0073</strain>
    </source>
</reference>
<feature type="compositionally biased region" description="Basic and acidic residues" evidence="2">
    <location>
        <begin position="446"/>
        <end position="460"/>
    </location>
</feature>
<evidence type="ECO:0000313" key="5">
    <source>
        <dbReference type="Proteomes" id="UP000758603"/>
    </source>
</evidence>
<sequence length="801" mass="86122">MADSPEVVATAGDLTPQSPKPINLSSPAAVPGLQDQADSLSTMALFPTTEEAPLASIANTTQLPGEPPLVQDQAENNPNASFQEAIPIRDDASKGHDHDEKQDAPAEARDQDQDQGQDEDEDHYAKDFDSPVPITDVAIQDSAASVDGHVAADDTIEAGSPSTLLETPTADEDTSASQALATSTSTLQDIADATQSISTAVVPQDVSQHVPTVETAAPPQPTDDGGIDIQALVDNITAHHNATRSNEGDLPAPSETTPGVNPAANTQSSLPPKPPASQQSAAASHFQPNASTAVPSLTPTATFPYSYPPPGAAAPGFPTPQTYPNPAAPMPIQNPYGAVPIPGANSEAPSQSQRYEEFLKEERKYVSEAKWDRFPEGSRLFIGNLSSERVTKREVFDIFSRFGRLAQISLKQAYGFVQYHAVTEGQAATDALQGIEISGRKIHLEFSRTQKKEGDNDRRGGTRGGRGGSNQNDRDRNRLDSRRNDGYRPREPSPNRGVHSRQGSYGRGDRAWDGSSDHQRRGRSRSPQGYDGGSYRRRSPSPYRRGPPTSEDDLDIPRRFGGDVPDVQLLLLQEVNRDFVGWVQGAFIERGLKVEVMFLNPRFPRDLVIQRQVVEGVHGVIELDFRSQTVAKVPLQTFDRSAGRHNARFDQYQDLDPKIAAEIVARAKSQTHLQSPAVYGGGQYPPVHYQPQPQMPPQQYPAVHSQLPAGLNLGGLDNATLQRVLSAVQGGPQAGIPGQLPMGAAPGVDVNAVLSALGANGTAPNPSHQHPHAYQQAPASGNPADQAHVQNIMAQLSRYRH</sequence>
<comment type="caution">
    <text evidence="4">The sequence shown here is derived from an EMBL/GenBank/DDBJ whole genome shotgun (WGS) entry which is preliminary data.</text>
</comment>
<dbReference type="PANTHER" id="PTHR23295">
    <property type="entry name" value="NUCLEAR RECEPTOR COACTIVATOR 5-RELATED"/>
    <property type="match status" value="1"/>
</dbReference>
<feature type="compositionally biased region" description="Pro residues" evidence="2">
    <location>
        <begin position="312"/>
        <end position="329"/>
    </location>
</feature>
<feature type="region of interest" description="Disordered" evidence="2">
    <location>
        <begin position="759"/>
        <end position="784"/>
    </location>
</feature>
<organism evidence="4 5">
    <name type="scientific">Truncatella angustata</name>
    <dbReference type="NCBI Taxonomy" id="152316"/>
    <lineage>
        <taxon>Eukaryota</taxon>
        <taxon>Fungi</taxon>
        <taxon>Dikarya</taxon>
        <taxon>Ascomycota</taxon>
        <taxon>Pezizomycotina</taxon>
        <taxon>Sordariomycetes</taxon>
        <taxon>Xylariomycetidae</taxon>
        <taxon>Amphisphaeriales</taxon>
        <taxon>Sporocadaceae</taxon>
        <taxon>Truncatella</taxon>
    </lineage>
</organism>
<feature type="domain" description="RRM" evidence="3">
    <location>
        <begin position="378"/>
        <end position="449"/>
    </location>
</feature>
<dbReference type="AlphaFoldDB" id="A0A9P8UJ65"/>
<keyword evidence="5" id="KW-1185">Reference proteome</keyword>